<evidence type="ECO:0000313" key="2">
    <source>
        <dbReference type="EMBL" id="MBY8877351.1"/>
    </source>
</evidence>
<gene>
    <name evidence="2" type="ORF">K7862_06810</name>
</gene>
<protein>
    <submittedName>
        <fullName evidence="2">Beta-lactamase family protein</fullName>
    </submittedName>
</protein>
<sequence length="462" mass="48466">MVSDTVLRDTVEWLLSALGGQVSDSDLRAAFAPRLTARGDLATMIAADPRLAGFGEHPRRVVECRRHGRFAARAVVRAGEHLWELDVAVEEEPPHRIRSFTPRRAASGAVPWDQLADRLRGLDRRESDLPGTLAERVHHRLREAVDSGRIVGLACAINVRGATAHREFFGTGDLGTFQPLDPTSVFRVGSVAKTVTGLAVLQLAEAGVIDLRAPLTDYLTVPELVPADPGDRPPTVAELLLHRAGLSKDLAVRRSVLQQAGSLAEAAPRITLAWAPGSRPAYSNVGYELLGLLVEQCTGEPFADHAAREVLARHHIHGAVLSRPTPTATATATATLNGHELVADRLAPVTQTVDPYRAAGGMTADLASAVALADLLGQGVGPLGALSAHAAPAGPGRRFVPGAVLLDRPEGALVWRGGSTRGFTAELLAAAGGAVSVALLATTSPAEGLREAAADVLRDVSG</sequence>
<dbReference type="EMBL" id="JAINZZ010000005">
    <property type="protein sequence ID" value="MBY8877351.1"/>
    <property type="molecule type" value="Genomic_DNA"/>
</dbReference>
<evidence type="ECO:0000259" key="1">
    <source>
        <dbReference type="Pfam" id="PF00144"/>
    </source>
</evidence>
<dbReference type="InterPro" id="IPR001466">
    <property type="entry name" value="Beta-lactam-related"/>
</dbReference>
<feature type="domain" description="Beta-lactamase-related" evidence="1">
    <location>
        <begin position="140"/>
        <end position="458"/>
    </location>
</feature>
<proteinExistence type="predicted"/>
<dbReference type="InterPro" id="IPR012338">
    <property type="entry name" value="Beta-lactam/transpept-like"/>
</dbReference>
<keyword evidence="3" id="KW-1185">Reference proteome</keyword>
<dbReference type="RefSeq" id="WP_222961495.1">
    <property type="nucleotide sequence ID" value="NZ_JAINZZ010000005.1"/>
</dbReference>
<dbReference type="Pfam" id="PF00144">
    <property type="entry name" value="Beta-lactamase"/>
    <property type="match status" value="1"/>
</dbReference>
<accession>A0ABS7Q3B8</accession>
<evidence type="ECO:0000313" key="3">
    <source>
        <dbReference type="Proteomes" id="UP000778578"/>
    </source>
</evidence>
<dbReference type="InterPro" id="IPR050789">
    <property type="entry name" value="Diverse_Enzym_Activities"/>
</dbReference>
<name>A0ABS7Q3B8_9ACTN</name>
<dbReference type="Gene3D" id="3.40.710.10">
    <property type="entry name" value="DD-peptidase/beta-lactamase superfamily"/>
    <property type="match status" value="1"/>
</dbReference>
<reference evidence="2 3" key="1">
    <citation type="submission" date="2021-08" db="EMBL/GenBank/DDBJ databases">
        <title>WGS of actinomycetes from Thailand.</title>
        <authorList>
            <person name="Thawai C."/>
        </authorList>
    </citation>
    <scope>NUCLEOTIDE SEQUENCE [LARGE SCALE GENOMIC DNA]</scope>
    <source>
        <strain evidence="2 3">PLK6-54</strain>
    </source>
</reference>
<organism evidence="2 3">
    <name type="scientific">Actinacidiphila acidipaludis</name>
    <dbReference type="NCBI Taxonomy" id="2873382"/>
    <lineage>
        <taxon>Bacteria</taxon>
        <taxon>Bacillati</taxon>
        <taxon>Actinomycetota</taxon>
        <taxon>Actinomycetes</taxon>
        <taxon>Kitasatosporales</taxon>
        <taxon>Streptomycetaceae</taxon>
        <taxon>Actinacidiphila</taxon>
    </lineage>
</organism>
<dbReference type="PANTHER" id="PTHR43283">
    <property type="entry name" value="BETA-LACTAMASE-RELATED"/>
    <property type="match status" value="1"/>
</dbReference>
<dbReference type="Proteomes" id="UP000778578">
    <property type="component" value="Unassembled WGS sequence"/>
</dbReference>
<comment type="caution">
    <text evidence="2">The sequence shown here is derived from an EMBL/GenBank/DDBJ whole genome shotgun (WGS) entry which is preliminary data.</text>
</comment>
<dbReference type="SUPFAM" id="SSF56601">
    <property type="entry name" value="beta-lactamase/transpeptidase-like"/>
    <property type="match status" value="1"/>
</dbReference>